<comment type="similarity">
    <text evidence="1">Belongs to the transposase 8 family.</text>
</comment>
<dbReference type="InterPro" id="IPR012337">
    <property type="entry name" value="RNaseH-like_sf"/>
</dbReference>
<dbReference type="Proteomes" id="UP000307999">
    <property type="component" value="Unassembled WGS sequence"/>
</dbReference>
<dbReference type="Pfam" id="PF13276">
    <property type="entry name" value="HTH_21"/>
    <property type="match status" value="1"/>
</dbReference>
<dbReference type="InterPro" id="IPR009057">
    <property type="entry name" value="Homeodomain-like_sf"/>
</dbReference>
<dbReference type="SUPFAM" id="SSF46689">
    <property type="entry name" value="Homeodomain-like"/>
    <property type="match status" value="1"/>
</dbReference>
<proteinExistence type="inferred from homology"/>
<organism evidence="4 5">
    <name type="scientific">Thalassotalea mangrovi</name>
    <dbReference type="NCBI Taxonomy" id="2572245"/>
    <lineage>
        <taxon>Bacteria</taxon>
        <taxon>Pseudomonadati</taxon>
        <taxon>Pseudomonadota</taxon>
        <taxon>Gammaproteobacteria</taxon>
        <taxon>Alteromonadales</taxon>
        <taxon>Colwelliaceae</taxon>
        <taxon>Thalassotalea</taxon>
    </lineage>
</organism>
<dbReference type="PANTHER" id="PTHR46889:SF4">
    <property type="entry name" value="TRANSPOSASE INSO FOR INSERTION SEQUENCE ELEMENT IS911B-RELATED"/>
    <property type="match status" value="1"/>
</dbReference>
<dbReference type="NCBIfam" id="NF033516">
    <property type="entry name" value="transpos_IS3"/>
    <property type="match status" value="1"/>
</dbReference>
<dbReference type="EMBL" id="SWDB01000056">
    <property type="protein sequence ID" value="TKB42937.1"/>
    <property type="molecule type" value="Genomic_DNA"/>
</dbReference>
<evidence type="ECO:0000313" key="5">
    <source>
        <dbReference type="Proteomes" id="UP000307999"/>
    </source>
</evidence>
<reference evidence="4 5" key="1">
    <citation type="submission" date="2019-04" db="EMBL/GenBank/DDBJ databases">
        <title>Thalassotalea guangxiensis sp. nov., isolated from sediment of the coastal wetland.</title>
        <authorList>
            <person name="Zheng S."/>
            <person name="Zhang D."/>
        </authorList>
    </citation>
    <scope>NUCLEOTIDE SEQUENCE [LARGE SCALE GENOMIC DNA]</scope>
    <source>
        <strain evidence="4 5">ZS-4</strain>
    </source>
</reference>
<dbReference type="Pfam" id="PF13333">
    <property type="entry name" value="rve_2"/>
    <property type="match status" value="1"/>
</dbReference>
<dbReference type="GO" id="GO:0015074">
    <property type="term" value="P:DNA integration"/>
    <property type="evidence" value="ECO:0007669"/>
    <property type="project" value="InterPro"/>
</dbReference>
<evidence type="ECO:0000313" key="4">
    <source>
        <dbReference type="EMBL" id="TKB42937.1"/>
    </source>
</evidence>
<dbReference type="RefSeq" id="WP_136737314.1">
    <property type="nucleotide sequence ID" value="NZ_SWDB01000056.1"/>
</dbReference>
<dbReference type="GO" id="GO:0004803">
    <property type="term" value="F:transposase activity"/>
    <property type="evidence" value="ECO:0007669"/>
    <property type="project" value="InterPro"/>
</dbReference>
<dbReference type="InterPro" id="IPR001584">
    <property type="entry name" value="Integrase_cat-core"/>
</dbReference>
<dbReference type="Gene3D" id="1.10.10.60">
    <property type="entry name" value="Homeodomain-like"/>
    <property type="match status" value="1"/>
</dbReference>
<dbReference type="AlphaFoldDB" id="A0A4U1B1K5"/>
<dbReference type="Pfam" id="PF01527">
    <property type="entry name" value="HTH_Tnp_1"/>
    <property type="match status" value="1"/>
</dbReference>
<gene>
    <name evidence="4" type="ORF">E8M12_16220</name>
</gene>
<dbReference type="Pfam" id="PF00665">
    <property type="entry name" value="rve"/>
    <property type="match status" value="1"/>
</dbReference>
<dbReference type="InterPro" id="IPR036397">
    <property type="entry name" value="RNaseH_sf"/>
</dbReference>
<dbReference type="SUPFAM" id="SSF53098">
    <property type="entry name" value="Ribonuclease H-like"/>
    <property type="match status" value="1"/>
</dbReference>
<dbReference type="GO" id="GO:0006313">
    <property type="term" value="P:DNA transposition"/>
    <property type="evidence" value="ECO:0007669"/>
    <property type="project" value="InterPro"/>
</dbReference>
<dbReference type="Gene3D" id="3.30.420.10">
    <property type="entry name" value="Ribonuclease H-like superfamily/Ribonuclease H"/>
    <property type="match status" value="1"/>
</dbReference>
<evidence type="ECO:0000256" key="1">
    <source>
        <dbReference type="ARBA" id="ARBA00009964"/>
    </source>
</evidence>
<dbReference type="PROSITE" id="PS50994">
    <property type="entry name" value="INTEGRASE"/>
    <property type="match status" value="1"/>
</dbReference>
<keyword evidence="5" id="KW-1185">Reference proteome</keyword>
<protein>
    <submittedName>
        <fullName evidence="4">IS3 family transposase</fullName>
    </submittedName>
</protein>
<dbReference type="InterPro" id="IPR050900">
    <property type="entry name" value="Transposase_IS3/IS150/IS904"/>
</dbReference>
<keyword evidence="2" id="KW-0175">Coiled coil</keyword>
<dbReference type="InterPro" id="IPR025948">
    <property type="entry name" value="HTH-like_dom"/>
</dbReference>
<dbReference type="OrthoDB" id="9810995at2"/>
<feature type="domain" description="Integrase catalytic" evidence="3">
    <location>
        <begin position="213"/>
        <end position="376"/>
    </location>
</feature>
<comment type="caution">
    <text evidence="4">The sequence shown here is derived from an EMBL/GenBank/DDBJ whole genome shotgun (WGS) entry which is preliminary data.</text>
</comment>
<dbReference type="PANTHER" id="PTHR46889">
    <property type="entry name" value="TRANSPOSASE INSF FOR INSERTION SEQUENCE IS3B-RELATED"/>
    <property type="match status" value="1"/>
</dbReference>
<dbReference type="InterPro" id="IPR002514">
    <property type="entry name" value="Transposase_8"/>
</dbReference>
<sequence length="382" mass="44910">MSGKRYPEEFKIEAVKQVTERGYSVADVAKRLDVTTHSLYAWVKKYGPSREEHKELSDAQAEINRLKKELKRATEERDIPKKSRGVLRKAVRLRYAFIKDNDSIWPVRWLCQMLDVHPSGYYAWLKQPNSARNKANQKLTGLIKQCWLESGGVYGYRKIYSDLRDLGEHCGINRVYRLMKQEGLKAQVGYRKPRHRSGESNIVAPNKLQRQFSPSAPDESWVTDITYVRTHEGWLYLAVVVDLFSRKVIGWSMQSRITKELVLDALLMAIWRRSPKHTVTVHSDQGSQYTSHDWQCFLRNHGLEASMSRRGNCYDNAVAESFFQLLKRERIKRKIYSTRDEARSDIFDYIEVFYNKKRKHGFNDLLSPVEYETRYQEQLRSV</sequence>
<name>A0A4U1B1K5_9GAMM</name>
<accession>A0A4U1B1K5</accession>
<evidence type="ECO:0000259" key="3">
    <source>
        <dbReference type="PROSITE" id="PS50994"/>
    </source>
</evidence>
<dbReference type="InterPro" id="IPR048020">
    <property type="entry name" value="Transpos_IS3"/>
</dbReference>
<feature type="coiled-coil region" evidence="2">
    <location>
        <begin position="49"/>
        <end position="76"/>
    </location>
</feature>
<dbReference type="GO" id="GO:0003677">
    <property type="term" value="F:DNA binding"/>
    <property type="evidence" value="ECO:0007669"/>
    <property type="project" value="InterPro"/>
</dbReference>
<evidence type="ECO:0000256" key="2">
    <source>
        <dbReference type="SAM" id="Coils"/>
    </source>
</evidence>